<evidence type="ECO:0000313" key="2">
    <source>
        <dbReference type="Proteomes" id="UP000231926"/>
    </source>
</evidence>
<organism evidence="1 2">
    <name type="scientific">Leptospira saintgironsiae</name>
    <dbReference type="NCBI Taxonomy" id="2023183"/>
    <lineage>
        <taxon>Bacteria</taxon>
        <taxon>Pseudomonadati</taxon>
        <taxon>Spirochaetota</taxon>
        <taxon>Spirochaetia</taxon>
        <taxon>Leptospirales</taxon>
        <taxon>Leptospiraceae</taxon>
        <taxon>Leptospira</taxon>
    </lineage>
</organism>
<dbReference type="Proteomes" id="UP000231926">
    <property type="component" value="Unassembled WGS sequence"/>
</dbReference>
<gene>
    <name evidence="1" type="ORF">CH362_07725</name>
</gene>
<name>A0A2M9YCM8_9LEPT</name>
<keyword evidence="2" id="KW-1185">Reference proteome</keyword>
<sequence>MTPRMKFAYKERCKLYSDVVIIADPDRWDRFKTGGAETLISQEEYQIRMSQSTILRGKRFDELSR</sequence>
<protein>
    <submittedName>
        <fullName evidence="1">Uncharacterized protein</fullName>
    </submittedName>
</protein>
<reference evidence="1 2" key="1">
    <citation type="submission" date="2017-07" db="EMBL/GenBank/DDBJ databases">
        <title>Leptospira spp. isolated from tropical soils.</title>
        <authorList>
            <person name="Thibeaux R."/>
            <person name="Iraola G."/>
            <person name="Ferres I."/>
            <person name="Bierque E."/>
            <person name="Girault D."/>
            <person name="Soupe-Gilbert M.-E."/>
            <person name="Picardeau M."/>
            <person name="Goarant C."/>
        </authorList>
    </citation>
    <scope>NUCLEOTIDE SEQUENCE [LARGE SCALE GENOMIC DNA]</scope>
    <source>
        <strain evidence="1 2">FH4-C-A2</strain>
    </source>
</reference>
<evidence type="ECO:0000313" key="1">
    <source>
        <dbReference type="EMBL" id="PJZ49223.1"/>
    </source>
</evidence>
<accession>A0A2M9YCM8</accession>
<dbReference type="EMBL" id="NPDR01000003">
    <property type="protein sequence ID" value="PJZ49223.1"/>
    <property type="molecule type" value="Genomic_DNA"/>
</dbReference>
<comment type="caution">
    <text evidence="1">The sequence shown here is derived from an EMBL/GenBank/DDBJ whole genome shotgun (WGS) entry which is preliminary data.</text>
</comment>
<dbReference type="AlphaFoldDB" id="A0A2M9YCM8"/>
<proteinExistence type="predicted"/>